<evidence type="ECO:0000313" key="2">
    <source>
        <dbReference type="Proteomes" id="UP000467327"/>
    </source>
</evidence>
<evidence type="ECO:0000313" key="1">
    <source>
        <dbReference type="EMBL" id="BBX09647.1"/>
    </source>
</evidence>
<organism evidence="1 2">
    <name type="scientific">Mycolicibacterium aichiense</name>
    <dbReference type="NCBI Taxonomy" id="1799"/>
    <lineage>
        <taxon>Bacteria</taxon>
        <taxon>Bacillati</taxon>
        <taxon>Actinomycetota</taxon>
        <taxon>Actinomycetes</taxon>
        <taxon>Mycobacteriales</taxon>
        <taxon>Mycobacteriaceae</taxon>
        <taxon>Mycolicibacterium</taxon>
    </lineage>
</organism>
<proteinExistence type="predicted"/>
<protein>
    <submittedName>
        <fullName evidence="1">Uncharacterized protein</fullName>
    </submittedName>
</protein>
<dbReference type="EMBL" id="AP022561">
    <property type="protein sequence ID" value="BBX09647.1"/>
    <property type="molecule type" value="Genomic_DNA"/>
</dbReference>
<dbReference type="Proteomes" id="UP000467327">
    <property type="component" value="Chromosome"/>
</dbReference>
<keyword evidence="2" id="KW-1185">Reference proteome</keyword>
<accession>A0AAD1MCM9</accession>
<dbReference type="AlphaFoldDB" id="A0AAD1MCM9"/>
<dbReference type="KEGG" id="maic:MAIC_44500"/>
<sequence>MTLTSGDGVSLVFTISGPGSAGAWCNDGAGALNMVAPAKTVKAQMPSAPERSYTVVPATSNAMTMTPSALCYIQ</sequence>
<reference evidence="1 2" key="1">
    <citation type="journal article" date="2019" name="Emerg. Microbes Infect.">
        <title>Comprehensive subspecies identification of 175 nontuberculous mycobacteria species based on 7547 genomic profiles.</title>
        <authorList>
            <person name="Matsumoto Y."/>
            <person name="Kinjo T."/>
            <person name="Motooka D."/>
            <person name="Nabeya D."/>
            <person name="Jung N."/>
            <person name="Uechi K."/>
            <person name="Horii T."/>
            <person name="Iida T."/>
            <person name="Fujita J."/>
            <person name="Nakamura S."/>
        </authorList>
    </citation>
    <scope>NUCLEOTIDE SEQUENCE [LARGE SCALE GENOMIC DNA]</scope>
    <source>
        <strain evidence="1 2">JCM 6376</strain>
    </source>
</reference>
<gene>
    <name evidence="1" type="ORF">MAIC_44500</name>
</gene>
<name>A0AAD1MCM9_9MYCO</name>